<evidence type="ECO:0000256" key="4">
    <source>
        <dbReference type="ARBA" id="ARBA00022989"/>
    </source>
</evidence>
<feature type="domain" description="EAL" evidence="7">
    <location>
        <begin position="639"/>
        <end position="889"/>
    </location>
</feature>
<dbReference type="InterPro" id="IPR029787">
    <property type="entry name" value="Nucleotide_cyclase"/>
</dbReference>
<evidence type="ECO:0000313" key="11">
    <source>
        <dbReference type="Proteomes" id="UP001158045"/>
    </source>
</evidence>
<dbReference type="PROSITE" id="PS50883">
    <property type="entry name" value="EAL"/>
    <property type="match status" value="1"/>
</dbReference>
<dbReference type="PROSITE" id="PS50885">
    <property type="entry name" value="HAMP"/>
    <property type="match status" value="1"/>
</dbReference>
<feature type="domain" description="GGDEF" evidence="9">
    <location>
        <begin position="497"/>
        <end position="630"/>
    </location>
</feature>
<dbReference type="InterPro" id="IPR001633">
    <property type="entry name" value="EAL_dom"/>
</dbReference>
<dbReference type="CDD" id="cd06225">
    <property type="entry name" value="HAMP"/>
    <property type="match status" value="1"/>
</dbReference>
<dbReference type="Gene3D" id="1.10.8.500">
    <property type="entry name" value="HAMP domain in histidine kinase"/>
    <property type="match status" value="1"/>
</dbReference>
<feature type="transmembrane region" description="Helical" evidence="6">
    <location>
        <begin position="12"/>
        <end position="30"/>
    </location>
</feature>
<dbReference type="CDD" id="cd01949">
    <property type="entry name" value="GGDEF"/>
    <property type="match status" value="1"/>
</dbReference>
<dbReference type="Gene3D" id="3.20.20.450">
    <property type="entry name" value="EAL domain"/>
    <property type="match status" value="1"/>
</dbReference>
<dbReference type="InterPro" id="IPR043128">
    <property type="entry name" value="Rev_trsase/Diguanyl_cyclase"/>
</dbReference>
<dbReference type="Pfam" id="PF00563">
    <property type="entry name" value="EAL"/>
    <property type="match status" value="1"/>
</dbReference>
<dbReference type="InterPro" id="IPR035919">
    <property type="entry name" value="EAL_sf"/>
</dbReference>
<evidence type="ECO:0000256" key="1">
    <source>
        <dbReference type="ARBA" id="ARBA00004651"/>
    </source>
</evidence>
<dbReference type="SMART" id="SM00052">
    <property type="entry name" value="EAL"/>
    <property type="match status" value="1"/>
</dbReference>
<dbReference type="CDD" id="cd01948">
    <property type="entry name" value="EAL"/>
    <property type="match status" value="1"/>
</dbReference>
<keyword evidence="11" id="KW-1185">Reference proteome</keyword>
<evidence type="ECO:0000256" key="6">
    <source>
        <dbReference type="SAM" id="Phobius"/>
    </source>
</evidence>
<feature type="transmembrane region" description="Helical" evidence="6">
    <location>
        <begin position="302"/>
        <end position="325"/>
    </location>
</feature>
<dbReference type="SUPFAM" id="SSF141868">
    <property type="entry name" value="EAL domain-like"/>
    <property type="match status" value="1"/>
</dbReference>
<gene>
    <name evidence="10" type="ORF">QE109_06735</name>
</gene>
<comment type="subcellular location">
    <subcellularLocation>
        <location evidence="1">Cell membrane</location>
        <topology evidence="1">Multi-pass membrane protein</topology>
    </subcellularLocation>
</comment>
<accession>A0ABT6NBN6</accession>
<dbReference type="SUPFAM" id="SSF55073">
    <property type="entry name" value="Nucleotide cyclase"/>
    <property type="match status" value="1"/>
</dbReference>
<evidence type="ECO:0000259" key="8">
    <source>
        <dbReference type="PROSITE" id="PS50885"/>
    </source>
</evidence>
<evidence type="ECO:0000256" key="2">
    <source>
        <dbReference type="ARBA" id="ARBA00022475"/>
    </source>
</evidence>
<dbReference type="Pfam" id="PF00990">
    <property type="entry name" value="GGDEF"/>
    <property type="match status" value="1"/>
</dbReference>
<dbReference type="Gene3D" id="3.30.70.270">
    <property type="match status" value="1"/>
</dbReference>
<dbReference type="InterPro" id="IPR003660">
    <property type="entry name" value="HAMP_dom"/>
</dbReference>
<evidence type="ECO:0000259" key="7">
    <source>
        <dbReference type="PROSITE" id="PS50883"/>
    </source>
</evidence>
<evidence type="ECO:0000259" key="9">
    <source>
        <dbReference type="PROSITE" id="PS50887"/>
    </source>
</evidence>
<proteinExistence type="predicted"/>
<evidence type="ECO:0000256" key="5">
    <source>
        <dbReference type="ARBA" id="ARBA00023136"/>
    </source>
</evidence>
<evidence type="ECO:0000313" key="10">
    <source>
        <dbReference type="EMBL" id="MDH8677835.1"/>
    </source>
</evidence>
<dbReference type="InterPro" id="IPR029151">
    <property type="entry name" value="Sensor-like_sf"/>
</dbReference>
<dbReference type="NCBIfam" id="TIGR00254">
    <property type="entry name" value="GGDEF"/>
    <property type="match status" value="1"/>
</dbReference>
<feature type="domain" description="HAMP" evidence="8">
    <location>
        <begin position="323"/>
        <end position="381"/>
    </location>
</feature>
<dbReference type="SUPFAM" id="SSF103190">
    <property type="entry name" value="Sensory domain-like"/>
    <property type="match status" value="1"/>
</dbReference>
<dbReference type="InterPro" id="IPR050706">
    <property type="entry name" value="Cyclic-di-GMP_PDE-like"/>
</dbReference>
<dbReference type="Pfam" id="PF02743">
    <property type="entry name" value="dCache_1"/>
    <property type="match status" value="1"/>
</dbReference>
<dbReference type="SMART" id="SM00267">
    <property type="entry name" value="GGDEF"/>
    <property type="match status" value="1"/>
</dbReference>
<keyword evidence="4 6" id="KW-1133">Transmembrane helix</keyword>
<organism evidence="10 11">
    <name type="scientific">Fusibacter bizertensis</name>
    <dbReference type="NCBI Taxonomy" id="1488331"/>
    <lineage>
        <taxon>Bacteria</taxon>
        <taxon>Bacillati</taxon>
        <taxon>Bacillota</taxon>
        <taxon>Clostridia</taxon>
        <taxon>Eubacteriales</taxon>
        <taxon>Eubacteriales Family XII. Incertae Sedis</taxon>
        <taxon>Fusibacter</taxon>
    </lineage>
</organism>
<dbReference type="CDD" id="cd12913">
    <property type="entry name" value="PDC1_MCP_like"/>
    <property type="match status" value="1"/>
</dbReference>
<dbReference type="RefSeq" id="WP_281093659.1">
    <property type="nucleotide sequence ID" value="NZ_JARYZI010000003.1"/>
</dbReference>
<dbReference type="InterPro" id="IPR000160">
    <property type="entry name" value="GGDEF_dom"/>
</dbReference>
<keyword evidence="5 6" id="KW-0472">Membrane</keyword>
<dbReference type="PANTHER" id="PTHR33121:SF70">
    <property type="entry name" value="SIGNALING PROTEIN YKOW"/>
    <property type="match status" value="1"/>
</dbReference>
<dbReference type="PROSITE" id="PS50887">
    <property type="entry name" value="GGDEF"/>
    <property type="match status" value="1"/>
</dbReference>
<keyword evidence="2" id="KW-1003">Cell membrane</keyword>
<keyword evidence="3 6" id="KW-0812">Transmembrane</keyword>
<reference evidence="10 11" key="1">
    <citation type="submission" date="2023-04" db="EMBL/GenBank/DDBJ databases">
        <title>Fusibacter bizertensis strain WBS, isolated from littoral bottom sediments of the Arctic seas - biochemical and genomic analysis.</title>
        <authorList>
            <person name="Brioukhanov A.L."/>
        </authorList>
    </citation>
    <scope>NUCLEOTIDE SEQUENCE [LARGE SCALE GENOMIC DNA]</scope>
    <source>
        <strain evidence="10 11">WBS</strain>
    </source>
</reference>
<protein>
    <submittedName>
        <fullName evidence="10">EAL domain-containing protein</fullName>
    </submittedName>
</protein>
<dbReference type="SUPFAM" id="SSF158472">
    <property type="entry name" value="HAMP domain-like"/>
    <property type="match status" value="1"/>
</dbReference>
<sequence>MLKNLSIRKKLIFSMLLICLVPFAFGTLYIKGTTEKWLYQNSIIHTQTILRQVAQHVDESIIVAMKDMASMLVLDENIQHVDADINNYTSFAPETYQYTSTENERKISNLFKSVVDTHPFVAFVSFGTEFGGYIEYPQFSPSSPYDPRVREWYINARSSDDVVVSEPYETTVSKELVVSIDKKVKSDQETIGVVSLTIRLHDIMGDVSAIKIGTSGYVSILSPNNIIINSPMNPDWILSNVHEMTNDEFINFDQYNNKSFEGMLNGVNKVFTLYISPISGWKYVSIVDKSEILEQSRELSGLLLLISVIMAIIVIIFVFLISSYITKPILTLSQMIKKMANFNFDEYEHSTIDEFSKNKDEIGEISSALGAMQSNFIELKNSLDHMDSQIRSIQVEETSIKRLNLSSDNPFKGIAYSINGLLEKVSSYLATIKENNEEISVKNDMLIASEEELIAQLEEINTQQIKINFLAEHDPLTNLPNRRSFHRMLSDAITMNKRGAVILLDMDNFKSINDTLGHIFGDKVLQKIAEKLTTISTENIFVSRFGGDEFLIAYDLNDDSESLDQYVQTIFNMFSTPLLIDKHEIKVEFSMGISKFPEDSIDFEQIIMYADLALYHVKNTGKNHYAYFDKQMAMHLKQKLEIQSNLRYALENDGFKIVYQPQVALDSGKIIGYEALLRFKEHSISPVEFIPVAEESGLIIPLGRKVTFMVIKQIASWIKMGLKAKPIAINFSVLQLNDLEYKQFLFDTLKQFDVPPELIQIEITEHIFLDNKSSAISFMNDLRSNGIKIAVDDFGAEYSSLSYLATLPIDTLKFDREMNLKLLNHANVEVIEKLIAFVHALNLKIIAEGIEDQNHIRLLHLYNCDVVQGYYFSKPLEANEIIAIDKHIYTF</sequence>
<name>A0ABT6NBN6_9FIRM</name>
<comment type="caution">
    <text evidence="10">The sequence shown here is derived from an EMBL/GenBank/DDBJ whole genome shotgun (WGS) entry which is preliminary data.</text>
</comment>
<evidence type="ECO:0000256" key="3">
    <source>
        <dbReference type="ARBA" id="ARBA00022692"/>
    </source>
</evidence>
<dbReference type="Proteomes" id="UP001158045">
    <property type="component" value="Unassembled WGS sequence"/>
</dbReference>
<dbReference type="Gene3D" id="3.30.450.20">
    <property type="entry name" value="PAS domain"/>
    <property type="match status" value="2"/>
</dbReference>
<dbReference type="EMBL" id="JARYZI010000003">
    <property type="protein sequence ID" value="MDH8677835.1"/>
    <property type="molecule type" value="Genomic_DNA"/>
</dbReference>
<dbReference type="InterPro" id="IPR033479">
    <property type="entry name" value="dCache_1"/>
</dbReference>
<dbReference type="PANTHER" id="PTHR33121">
    <property type="entry name" value="CYCLIC DI-GMP PHOSPHODIESTERASE PDEF"/>
    <property type="match status" value="1"/>
</dbReference>